<accession>A0A0N4WM30</accession>
<dbReference type="PANTHER" id="PTHR31516:SF17">
    <property type="entry name" value="STABILIZER OF AXONEMAL MICROTUBULES 2"/>
    <property type="match status" value="1"/>
</dbReference>
<organism evidence="5">
    <name type="scientific">Haemonchus placei</name>
    <name type="common">Barber's pole worm</name>
    <dbReference type="NCBI Taxonomy" id="6290"/>
    <lineage>
        <taxon>Eukaryota</taxon>
        <taxon>Metazoa</taxon>
        <taxon>Ecdysozoa</taxon>
        <taxon>Nematoda</taxon>
        <taxon>Chromadorea</taxon>
        <taxon>Rhabditida</taxon>
        <taxon>Rhabditina</taxon>
        <taxon>Rhabditomorpha</taxon>
        <taxon>Strongyloidea</taxon>
        <taxon>Trichostrongylidae</taxon>
        <taxon>Haemonchus</taxon>
    </lineage>
</organism>
<dbReference type="GO" id="GO:0008017">
    <property type="term" value="F:microtubule binding"/>
    <property type="evidence" value="ECO:0007669"/>
    <property type="project" value="InterPro"/>
</dbReference>
<dbReference type="OrthoDB" id="365640at2759"/>
<evidence type="ECO:0000256" key="1">
    <source>
        <dbReference type="ARBA" id="ARBA00008738"/>
    </source>
</evidence>
<evidence type="ECO:0000313" key="4">
    <source>
        <dbReference type="Proteomes" id="UP000268014"/>
    </source>
</evidence>
<comment type="similarity">
    <text evidence="1">Belongs to the FAM154 family.</text>
</comment>
<sequence>MNQQEFTVIRGERYDLKKPKDSGILRGDGSFTDKTMNHLEFVVTKGERYDVRRPEDSDVLKGTGLFREMTMYQKDYSSGNGKQRSRSLNRELSNLRTDSAGSKLVEKKTISSTTQFRNGKDSRLFQILRDDGHAACKELGYAGPSSAQLFKDFSYRPVLCPAGELLKSIRVNHSDTSHFHFEKYDKGHHYYRSRSNEH</sequence>
<dbReference type="STRING" id="6290.A0A0N4WM30"/>
<dbReference type="WBParaSite" id="HPLM_0001224001-mRNA-1">
    <property type="protein sequence ID" value="HPLM_0001224001-mRNA-1"/>
    <property type="gene ID" value="HPLM_0001224001"/>
</dbReference>
<keyword evidence="4" id="KW-1185">Reference proteome</keyword>
<evidence type="ECO:0000313" key="3">
    <source>
        <dbReference type="EMBL" id="VDO45090.1"/>
    </source>
</evidence>
<dbReference type="EMBL" id="UZAF01017800">
    <property type="protein sequence ID" value="VDO45090.1"/>
    <property type="molecule type" value="Genomic_DNA"/>
</dbReference>
<dbReference type="GO" id="GO:0005879">
    <property type="term" value="C:axonemal microtubule"/>
    <property type="evidence" value="ECO:0007669"/>
    <property type="project" value="TreeGrafter"/>
</dbReference>
<dbReference type="GO" id="GO:0036064">
    <property type="term" value="C:ciliary basal body"/>
    <property type="evidence" value="ECO:0007669"/>
    <property type="project" value="TreeGrafter"/>
</dbReference>
<dbReference type="GO" id="GO:0005814">
    <property type="term" value="C:centriole"/>
    <property type="evidence" value="ECO:0007669"/>
    <property type="project" value="TreeGrafter"/>
</dbReference>
<dbReference type="Proteomes" id="UP000268014">
    <property type="component" value="Unassembled WGS sequence"/>
</dbReference>
<dbReference type="AlphaFoldDB" id="A0A0N4WM30"/>
<evidence type="ECO:0000313" key="5">
    <source>
        <dbReference type="WBParaSite" id="HPLM_0001224001-mRNA-1"/>
    </source>
</evidence>
<evidence type="ECO:0000256" key="2">
    <source>
        <dbReference type="SAM" id="MobiDB-lite"/>
    </source>
</evidence>
<dbReference type="GO" id="GO:0036126">
    <property type="term" value="C:sperm flagellum"/>
    <property type="evidence" value="ECO:0007669"/>
    <property type="project" value="TreeGrafter"/>
</dbReference>
<protein>
    <submittedName>
        <fullName evidence="5">Tox-ART-HYD1 domain-containing protein</fullName>
    </submittedName>
</protein>
<dbReference type="InterPro" id="IPR033336">
    <property type="entry name" value="SAXO1/2"/>
</dbReference>
<gene>
    <name evidence="3" type="ORF">HPLM_LOCUS12232</name>
</gene>
<proteinExistence type="inferred from homology"/>
<reference evidence="3 4" key="2">
    <citation type="submission" date="2018-11" db="EMBL/GenBank/DDBJ databases">
        <authorList>
            <consortium name="Pathogen Informatics"/>
        </authorList>
    </citation>
    <scope>NUCLEOTIDE SEQUENCE [LARGE SCALE GENOMIC DNA]</scope>
    <source>
        <strain evidence="3 4">MHpl1</strain>
    </source>
</reference>
<reference evidence="5" key="1">
    <citation type="submission" date="2017-02" db="UniProtKB">
        <authorList>
            <consortium name="WormBaseParasite"/>
        </authorList>
    </citation>
    <scope>IDENTIFICATION</scope>
</reference>
<feature type="region of interest" description="Disordered" evidence="2">
    <location>
        <begin position="72"/>
        <end position="95"/>
    </location>
</feature>
<dbReference type="PANTHER" id="PTHR31516">
    <property type="entry name" value="STABILIZER OF AXONEMAL MICROTUBULES 2"/>
    <property type="match status" value="1"/>
</dbReference>
<name>A0A0N4WM30_HAEPC</name>